<feature type="domain" description="UVR" evidence="8">
    <location>
        <begin position="202"/>
        <end position="237"/>
    </location>
</feature>
<comment type="subunit">
    <text evidence="7">Interacts with UvrB in an incision complex.</text>
</comment>
<dbReference type="Pfam" id="PF08459">
    <property type="entry name" value="UvrC_RNaseH_dom"/>
    <property type="match status" value="1"/>
</dbReference>
<dbReference type="Gene3D" id="3.30.420.340">
    <property type="entry name" value="UvrC, RNAse H endonuclease domain"/>
    <property type="match status" value="1"/>
</dbReference>
<dbReference type="PANTHER" id="PTHR30562">
    <property type="entry name" value="UVRC/OXIDOREDUCTASE"/>
    <property type="match status" value="1"/>
</dbReference>
<dbReference type="SUPFAM" id="SSF82771">
    <property type="entry name" value="GIY-YIG endonuclease"/>
    <property type="match status" value="1"/>
</dbReference>
<dbReference type="SUPFAM" id="SSF46600">
    <property type="entry name" value="C-terminal UvrC-binding domain of UvrB"/>
    <property type="match status" value="1"/>
</dbReference>
<evidence type="ECO:0000256" key="7">
    <source>
        <dbReference type="HAMAP-Rule" id="MF_00203"/>
    </source>
</evidence>
<dbReference type="InterPro" id="IPR004791">
    <property type="entry name" value="UvrC"/>
</dbReference>
<dbReference type="PANTHER" id="PTHR30562:SF1">
    <property type="entry name" value="UVRABC SYSTEM PROTEIN C"/>
    <property type="match status" value="1"/>
</dbReference>
<dbReference type="InterPro" id="IPR035901">
    <property type="entry name" value="GIY-YIG_endonuc_sf"/>
</dbReference>
<dbReference type="GO" id="GO:0009380">
    <property type="term" value="C:excinuclease repair complex"/>
    <property type="evidence" value="ECO:0007669"/>
    <property type="project" value="InterPro"/>
</dbReference>
<dbReference type="RefSeq" id="WP_160200360.1">
    <property type="nucleotide sequence ID" value="NZ_QXWK01000001.1"/>
</dbReference>
<keyword evidence="3 7" id="KW-0228">DNA excision</keyword>
<dbReference type="Gene3D" id="3.40.1440.10">
    <property type="entry name" value="GIY-YIG endonuclease"/>
    <property type="match status" value="1"/>
</dbReference>
<feature type="domain" description="UvrC family homology region profile" evidence="10">
    <location>
        <begin position="265"/>
        <end position="489"/>
    </location>
</feature>
<organism evidence="11 12">
    <name type="scientific">Anaerotruncus colihominis</name>
    <dbReference type="NCBI Taxonomy" id="169435"/>
    <lineage>
        <taxon>Bacteria</taxon>
        <taxon>Bacillati</taxon>
        <taxon>Bacillota</taxon>
        <taxon>Clostridia</taxon>
        <taxon>Eubacteriales</taxon>
        <taxon>Oscillospiraceae</taxon>
        <taxon>Anaerotruncus</taxon>
    </lineage>
</organism>
<dbReference type="CDD" id="cd10434">
    <property type="entry name" value="GIY-YIG_UvrC_Cho"/>
    <property type="match status" value="1"/>
</dbReference>
<dbReference type="GO" id="GO:0009381">
    <property type="term" value="F:excinuclease ABC activity"/>
    <property type="evidence" value="ECO:0007669"/>
    <property type="project" value="UniProtKB-UniRule"/>
</dbReference>
<dbReference type="InterPro" id="IPR003583">
    <property type="entry name" value="Hlx-hairpin-Hlx_DNA-bd_motif"/>
</dbReference>
<evidence type="ECO:0000256" key="2">
    <source>
        <dbReference type="ARBA" id="ARBA00022763"/>
    </source>
</evidence>
<dbReference type="InterPro" id="IPR036876">
    <property type="entry name" value="UVR_dom_sf"/>
</dbReference>
<dbReference type="SUPFAM" id="SSF47781">
    <property type="entry name" value="RuvA domain 2-like"/>
    <property type="match status" value="1"/>
</dbReference>
<keyword evidence="2 7" id="KW-0227">DNA damage</keyword>
<reference evidence="11 12" key="1">
    <citation type="submission" date="2018-08" db="EMBL/GenBank/DDBJ databases">
        <title>Murine metabolic-syndrome-specific gut microbial biobank.</title>
        <authorList>
            <person name="Liu C."/>
        </authorList>
    </citation>
    <scope>NUCLEOTIDE SEQUENCE [LARGE SCALE GENOMIC DNA]</scope>
    <source>
        <strain evidence="11 12">28</strain>
    </source>
</reference>
<dbReference type="HAMAP" id="MF_00203">
    <property type="entry name" value="UvrC"/>
    <property type="match status" value="1"/>
</dbReference>
<dbReference type="FunFam" id="3.40.1440.10:FF:000001">
    <property type="entry name" value="UvrABC system protein C"/>
    <property type="match status" value="1"/>
</dbReference>
<dbReference type="Pfam" id="PF01541">
    <property type="entry name" value="GIY-YIG"/>
    <property type="match status" value="1"/>
</dbReference>
<accession>A0A845QFR1</accession>
<comment type="caution">
    <text evidence="11">The sequence shown here is derived from an EMBL/GenBank/DDBJ whole genome shotgun (WGS) entry which is preliminary data.</text>
</comment>
<protein>
    <recommendedName>
        <fullName evidence="7">UvrABC system protein C</fullName>
        <shortName evidence="7">Protein UvrC</shortName>
    </recommendedName>
    <alternativeName>
        <fullName evidence="7">Excinuclease ABC subunit C</fullName>
    </alternativeName>
</protein>
<proteinExistence type="inferred from homology"/>
<dbReference type="GO" id="GO:0003677">
    <property type="term" value="F:DNA binding"/>
    <property type="evidence" value="ECO:0007669"/>
    <property type="project" value="UniProtKB-UniRule"/>
</dbReference>
<evidence type="ECO:0000313" key="11">
    <source>
        <dbReference type="EMBL" id="NBH60056.1"/>
    </source>
</evidence>
<dbReference type="SMART" id="SM00465">
    <property type="entry name" value="GIYc"/>
    <property type="match status" value="1"/>
</dbReference>
<dbReference type="NCBIfam" id="TIGR00194">
    <property type="entry name" value="uvrC"/>
    <property type="match status" value="1"/>
</dbReference>
<comment type="function">
    <text evidence="7">The UvrABC repair system catalyzes the recognition and processing of DNA lesions. UvrC both incises the 5' and 3' sides of the lesion. The N-terminal half is responsible for the 3' incision and the C-terminal half is responsible for the 5' incision.</text>
</comment>
<dbReference type="GO" id="GO:0005737">
    <property type="term" value="C:cytoplasm"/>
    <property type="evidence" value="ECO:0007669"/>
    <property type="project" value="UniProtKB-SubCell"/>
</dbReference>
<dbReference type="PROSITE" id="PS50151">
    <property type="entry name" value="UVR"/>
    <property type="match status" value="1"/>
</dbReference>
<keyword evidence="6 7" id="KW-0742">SOS response</keyword>
<dbReference type="NCBIfam" id="NF001824">
    <property type="entry name" value="PRK00558.1-5"/>
    <property type="match status" value="1"/>
</dbReference>
<name>A0A845QFR1_9FIRM</name>
<keyword evidence="4 7" id="KW-0267">Excision nuclease</keyword>
<evidence type="ECO:0000259" key="10">
    <source>
        <dbReference type="PROSITE" id="PS50165"/>
    </source>
</evidence>
<evidence type="ECO:0000256" key="4">
    <source>
        <dbReference type="ARBA" id="ARBA00022881"/>
    </source>
</evidence>
<dbReference type="Pfam" id="PF14520">
    <property type="entry name" value="HHH_5"/>
    <property type="match status" value="1"/>
</dbReference>
<dbReference type="GO" id="GO:0009432">
    <property type="term" value="P:SOS response"/>
    <property type="evidence" value="ECO:0007669"/>
    <property type="project" value="UniProtKB-UniRule"/>
</dbReference>
<dbReference type="InterPro" id="IPR010994">
    <property type="entry name" value="RuvA_2-like"/>
</dbReference>
<evidence type="ECO:0000313" key="12">
    <source>
        <dbReference type="Proteomes" id="UP000446866"/>
    </source>
</evidence>
<dbReference type="InterPro" id="IPR038476">
    <property type="entry name" value="UvrC_RNase_H_dom_sf"/>
</dbReference>
<dbReference type="AlphaFoldDB" id="A0A845QFR1"/>
<keyword evidence="5 7" id="KW-0234">DNA repair</keyword>
<comment type="subcellular location">
    <subcellularLocation>
        <location evidence="7">Cytoplasm</location>
    </subcellularLocation>
</comment>
<evidence type="ECO:0000256" key="6">
    <source>
        <dbReference type="ARBA" id="ARBA00023236"/>
    </source>
</evidence>
<dbReference type="Gene3D" id="1.10.150.20">
    <property type="entry name" value="5' to 3' exonuclease, C-terminal subdomain"/>
    <property type="match status" value="1"/>
</dbReference>
<dbReference type="Gene3D" id="4.10.860.10">
    <property type="entry name" value="UVR domain"/>
    <property type="match status" value="1"/>
</dbReference>
<dbReference type="InterPro" id="IPR047296">
    <property type="entry name" value="GIY-YIG_UvrC_Cho"/>
</dbReference>
<dbReference type="EMBL" id="QXWK01000001">
    <property type="protein sequence ID" value="NBH60056.1"/>
    <property type="molecule type" value="Genomic_DNA"/>
</dbReference>
<dbReference type="InterPro" id="IPR001162">
    <property type="entry name" value="UvrC_RNase_H_dom"/>
</dbReference>
<dbReference type="Pfam" id="PF02151">
    <property type="entry name" value="UVR"/>
    <property type="match status" value="1"/>
</dbReference>
<dbReference type="PROSITE" id="PS50164">
    <property type="entry name" value="GIY_YIG"/>
    <property type="match status" value="1"/>
</dbReference>
<evidence type="ECO:0000256" key="1">
    <source>
        <dbReference type="ARBA" id="ARBA00022490"/>
    </source>
</evidence>
<dbReference type="Proteomes" id="UP000446866">
    <property type="component" value="Unassembled WGS sequence"/>
</dbReference>
<dbReference type="InterPro" id="IPR050066">
    <property type="entry name" value="UvrABC_protein_C"/>
</dbReference>
<feature type="domain" description="GIY-YIG" evidence="9">
    <location>
        <begin position="13"/>
        <end position="92"/>
    </location>
</feature>
<sequence length="615" mass="70493">MFDIKENLKKLPDCPGVYMHKDKLGQVIYVGKAISLRNRVRQYFQSAAKTNPKVRALVSHIAEFEYITCSTEMEALILECNLIKKYMPKYNVLLRDDKTYPYIKVTTTEDFPRVVKTRIIAKDGNKYFGPYSDAGAVNQIVELLSNIYSLKRCSAREFPASHRPCLNFHINQCRGVCAGKISQAEYRQQIDKVLEFLGGKEKPLLRSLSEKMQEASEKLEFEEAAKYRDYILSIEAISETQRVTMVHDKDLDVVLPVKDQENSFIVLFTVRDGKLSGRENFQIQTGENDARSEMVMEFIKQYYSQWAVVPPEILVEEEPADKELLEEFLSRDGRKVRIFVPQKGEKRALLKMAQSDCIEMTKTLSQKAKLNEEKQTAVRQQVADVMRQAGYIPEEKKAYRIESYDISNTNGVDSAGAMVVFEGTKQIRRDYRRFKIKTIEGPNDYGSLQEMIYRRFKRAKAGDPAFAKLPDAIFMDGGQGQVTAARKVLFALGLDIPVVGMAKDDSHRTRAIVFEDGREMELRERPILFKYAGTIQEEVHRFAIDYHRSLRNKNAIRSVLDNISGVGPTRRNALLNHFESIDNIKKASLEQLSEVPGITETIAKNIKEYFSVNRN</sequence>
<dbReference type="SMART" id="SM00278">
    <property type="entry name" value="HhH1"/>
    <property type="match status" value="2"/>
</dbReference>
<evidence type="ECO:0000256" key="3">
    <source>
        <dbReference type="ARBA" id="ARBA00022769"/>
    </source>
</evidence>
<evidence type="ECO:0000259" key="9">
    <source>
        <dbReference type="PROSITE" id="PS50164"/>
    </source>
</evidence>
<keyword evidence="1 7" id="KW-0963">Cytoplasm</keyword>
<evidence type="ECO:0000259" key="8">
    <source>
        <dbReference type="PROSITE" id="PS50151"/>
    </source>
</evidence>
<evidence type="ECO:0000256" key="5">
    <source>
        <dbReference type="ARBA" id="ARBA00023204"/>
    </source>
</evidence>
<dbReference type="Pfam" id="PF22920">
    <property type="entry name" value="UvrC_RNaseH"/>
    <property type="match status" value="1"/>
</dbReference>
<dbReference type="PROSITE" id="PS50165">
    <property type="entry name" value="UVRC"/>
    <property type="match status" value="1"/>
</dbReference>
<keyword evidence="12" id="KW-1185">Reference proteome</keyword>
<dbReference type="GO" id="GO:0006289">
    <property type="term" value="P:nucleotide-excision repair"/>
    <property type="evidence" value="ECO:0007669"/>
    <property type="project" value="UniProtKB-UniRule"/>
</dbReference>
<comment type="similarity">
    <text evidence="7">Belongs to the UvrC family.</text>
</comment>
<dbReference type="InterPro" id="IPR000305">
    <property type="entry name" value="GIY-YIG_endonuc"/>
</dbReference>
<gene>
    <name evidence="7 11" type="primary">uvrC</name>
    <name evidence="11" type="ORF">D0435_00005</name>
</gene>
<dbReference type="InterPro" id="IPR001943">
    <property type="entry name" value="UVR_dom"/>
</dbReference>